<reference evidence="2 3" key="1">
    <citation type="submission" date="2015-12" db="EMBL/GenBank/DDBJ databases">
        <title>The genome of Folsomia candida.</title>
        <authorList>
            <person name="Faddeeva A."/>
            <person name="Derks M.F."/>
            <person name="Anvar Y."/>
            <person name="Smit S."/>
            <person name="Van Straalen N."/>
            <person name="Roelofs D."/>
        </authorList>
    </citation>
    <scope>NUCLEOTIDE SEQUENCE [LARGE SCALE GENOMIC DNA]</scope>
    <source>
        <strain evidence="2 3">VU population</strain>
        <tissue evidence="2">Whole body</tissue>
    </source>
</reference>
<keyword evidence="1" id="KW-0732">Signal</keyword>
<dbReference type="Gene3D" id="2.100.10.20">
    <property type="entry name" value="Vitelline membrane outer layer protein I (VOMI)"/>
    <property type="match status" value="1"/>
</dbReference>
<name>A0A226F5X1_FOLCA</name>
<dbReference type="SUPFAM" id="SSF51092">
    <property type="entry name" value="Vitelline membrane outer protein-I (VMO-I)"/>
    <property type="match status" value="1"/>
</dbReference>
<dbReference type="OMA" id="WSEERRC"/>
<accession>A0A226F5X1</accession>
<dbReference type="InterPro" id="IPR036706">
    <property type="entry name" value="VOMI_sf"/>
</dbReference>
<proteinExistence type="predicted"/>
<sequence>MWYIFAATISSLLLLTSGNMIIESPYETNWGDWGPWSRCPFGTYAQAIQIRTEPYQGLFIDDTAVNGIRLYCGDPRNISTIVITSAGQVWGNWGTVYSCRSDDRPVPPDGFVTGFELRVERDQGSSDDTATNNLRILCSYPPSIGVPEQQKEGDGLAYGGWTGSQRCFSYQAICALQTQVERDLGDGDDTALNNIRAECCDQ</sequence>
<dbReference type="AlphaFoldDB" id="A0A226F5X1"/>
<dbReference type="CDD" id="cd00220">
    <property type="entry name" value="VMO-I"/>
    <property type="match status" value="1"/>
</dbReference>
<dbReference type="EMBL" id="LNIX01000001">
    <property type="protein sequence ID" value="OXA65179.1"/>
    <property type="molecule type" value="Genomic_DNA"/>
</dbReference>
<dbReference type="InterPro" id="IPR005515">
    <property type="entry name" value="VOMI"/>
</dbReference>
<gene>
    <name evidence="2" type="ORF">Fcan01_01133</name>
</gene>
<dbReference type="OrthoDB" id="6329319at2759"/>
<feature type="chain" id="PRO_5013121675" evidence="1">
    <location>
        <begin position="19"/>
        <end position="202"/>
    </location>
</feature>
<evidence type="ECO:0000313" key="3">
    <source>
        <dbReference type="Proteomes" id="UP000198287"/>
    </source>
</evidence>
<dbReference type="GO" id="GO:0005615">
    <property type="term" value="C:extracellular space"/>
    <property type="evidence" value="ECO:0007669"/>
    <property type="project" value="TreeGrafter"/>
</dbReference>
<dbReference type="Proteomes" id="UP000198287">
    <property type="component" value="Unassembled WGS sequence"/>
</dbReference>
<evidence type="ECO:0000313" key="2">
    <source>
        <dbReference type="EMBL" id="OXA65179.1"/>
    </source>
</evidence>
<evidence type="ECO:0000256" key="1">
    <source>
        <dbReference type="SAM" id="SignalP"/>
    </source>
</evidence>
<organism evidence="2 3">
    <name type="scientific">Folsomia candida</name>
    <name type="common">Springtail</name>
    <dbReference type="NCBI Taxonomy" id="158441"/>
    <lineage>
        <taxon>Eukaryota</taxon>
        <taxon>Metazoa</taxon>
        <taxon>Ecdysozoa</taxon>
        <taxon>Arthropoda</taxon>
        <taxon>Hexapoda</taxon>
        <taxon>Collembola</taxon>
        <taxon>Entomobryomorpha</taxon>
        <taxon>Isotomoidea</taxon>
        <taxon>Isotomidae</taxon>
        <taxon>Proisotominae</taxon>
        <taxon>Folsomia</taxon>
    </lineage>
</organism>
<dbReference type="Pfam" id="PF03762">
    <property type="entry name" value="VOMI"/>
    <property type="match status" value="1"/>
</dbReference>
<comment type="caution">
    <text evidence="2">The sequence shown here is derived from an EMBL/GenBank/DDBJ whole genome shotgun (WGS) entry which is preliminary data.</text>
</comment>
<dbReference type="STRING" id="158441.A0A226F5X1"/>
<dbReference type="PANTHER" id="PTHR18841">
    <property type="entry name" value="VITELLINE MEMBRANE OUTER LAYER PROTEIN I-RELATED"/>
    <property type="match status" value="1"/>
</dbReference>
<protein>
    <submittedName>
        <fullName evidence="2">Vitelline membrane outer layer protein 1</fullName>
    </submittedName>
</protein>
<dbReference type="PANTHER" id="PTHR18841:SF0">
    <property type="entry name" value="VITELLINE MEMBRANE OUTER LAYER 1 HOMOLOG A-RELATED"/>
    <property type="match status" value="1"/>
</dbReference>
<keyword evidence="3" id="KW-1185">Reference proteome</keyword>
<feature type="signal peptide" evidence="1">
    <location>
        <begin position="1"/>
        <end position="18"/>
    </location>
</feature>